<protein>
    <submittedName>
        <fullName evidence="2">Uncharacterized protein DUF2066</fullName>
    </submittedName>
</protein>
<dbReference type="InterPro" id="IPR018642">
    <property type="entry name" value="DUF2066"/>
</dbReference>
<evidence type="ECO:0000313" key="3">
    <source>
        <dbReference type="Proteomes" id="UP000273675"/>
    </source>
</evidence>
<keyword evidence="1" id="KW-0732">Signal</keyword>
<comment type="caution">
    <text evidence="2">The sequence shown here is derived from an EMBL/GenBank/DDBJ whole genome shotgun (WGS) entry which is preliminary data.</text>
</comment>
<name>A0A495D1W9_9PROT</name>
<dbReference type="OrthoDB" id="7928976at2"/>
<proteinExistence type="predicted"/>
<gene>
    <name evidence="2" type="ORF">C7435_2620</name>
</gene>
<dbReference type="Proteomes" id="UP000273675">
    <property type="component" value="Unassembled WGS sequence"/>
</dbReference>
<sequence>MRFILAALCLSLACLPAARADDPYTIKGVAIDATASNALEAQTAAMRQGQLAAARRLIERLTLAEDRAGTSLELDAHLSETGEMVSGLTLDEAIIAEMIAGLEISNEQRSATRYLAQLDVSFDPRAVGRVMRAYGVPYVESQSRPMLVLPVMETETGFALWEANPWRAAWSEQDFSHSLTPISLPPQTSLSTSRPITARQALQLDEEALRNTALMYGFNRIAVLRAGERDGIRRFGGYLVSFDAVGVMSTDTWGPQIVYGGWRDAAQAFVTDREDDWKRRSVVRDFETTSLRVTVLYGGLDEWRRLQTALSRASLVEGAQLDALSRDGARMNVEYRGDFAQLVSELAERGATLEEHPGLGWVVLSAR</sequence>
<dbReference type="Pfam" id="PF09839">
    <property type="entry name" value="DUF2066"/>
    <property type="match status" value="1"/>
</dbReference>
<evidence type="ECO:0000256" key="1">
    <source>
        <dbReference type="SAM" id="SignalP"/>
    </source>
</evidence>
<dbReference type="RefSeq" id="WP_121212026.1">
    <property type="nucleotide sequence ID" value="NZ_RBIM01000006.1"/>
</dbReference>
<dbReference type="AlphaFoldDB" id="A0A495D1W9"/>
<organism evidence="2 3">
    <name type="scientific">Maricaulis maris</name>
    <dbReference type="NCBI Taxonomy" id="74318"/>
    <lineage>
        <taxon>Bacteria</taxon>
        <taxon>Pseudomonadati</taxon>
        <taxon>Pseudomonadota</taxon>
        <taxon>Alphaproteobacteria</taxon>
        <taxon>Maricaulales</taxon>
        <taxon>Maricaulaceae</taxon>
        <taxon>Maricaulis</taxon>
    </lineage>
</organism>
<accession>A0A495D1W9</accession>
<feature type="chain" id="PRO_5019746426" evidence="1">
    <location>
        <begin position="21"/>
        <end position="367"/>
    </location>
</feature>
<feature type="signal peptide" evidence="1">
    <location>
        <begin position="1"/>
        <end position="20"/>
    </location>
</feature>
<evidence type="ECO:0000313" key="2">
    <source>
        <dbReference type="EMBL" id="RKQ95517.1"/>
    </source>
</evidence>
<reference evidence="2 3" key="1">
    <citation type="submission" date="2018-10" db="EMBL/GenBank/DDBJ databases">
        <title>Genomic Encyclopedia of Type Strains, Phase IV (KMG-IV): sequencing the most valuable type-strain genomes for metagenomic binning, comparative biology and taxonomic classification.</title>
        <authorList>
            <person name="Goeker M."/>
        </authorList>
    </citation>
    <scope>NUCLEOTIDE SEQUENCE [LARGE SCALE GENOMIC DNA]</scope>
    <source>
        <strain evidence="2 3">DSM 4734</strain>
    </source>
</reference>
<dbReference type="EMBL" id="RBIM01000006">
    <property type="protein sequence ID" value="RKQ95517.1"/>
    <property type="molecule type" value="Genomic_DNA"/>
</dbReference>